<evidence type="ECO:0000259" key="3">
    <source>
        <dbReference type="Pfam" id="PF20681"/>
    </source>
</evidence>
<gene>
    <name evidence="4" type="ORF">GGX14DRAFT_377597</name>
</gene>
<organism evidence="4 5">
    <name type="scientific">Mycena pura</name>
    <dbReference type="NCBI Taxonomy" id="153505"/>
    <lineage>
        <taxon>Eukaryota</taxon>
        <taxon>Fungi</taxon>
        <taxon>Dikarya</taxon>
        <taxon>Basidiomycota</taxon>
        <taxon>Agaricomycotina</taxon>
        <taxon>Agaricomycetes</taxon>
        <taxon>Agaricomycetidae</taxon>
        <taxon>Agaricales</taxon>
        <taxon>Marasmiineae</taxon>
        <taxon>Mycenaceae</taxon>
        <taxon>Mycena</taxon>
    </lineage>
</organism>
<dbReference type="EMBL" id="JARJCW010000095">
    <property type="protein sequence ID" value="KAJ7194856.1"/>
    <property type="molecule type" value="Genomic_DNA"/>
</dbReference>
<sequence>PIPIDPALQPLPASNDRDLTDPSTIAHARGLKKAERVAGYRQKSRPTYKGKGKGRAVSSSDSEASDSSESEVEVVGKGRGRPAGSGNYSKPDVNKLLDLTEKLRPAGAKGWGKLAKKFNRYAVKNKRPQREVKALENKYKSLLRTKKPTGDAECPPEIKRAHHIEELINEKVGTRGLSDDEQSGSNASDVQVIEPVRTAIARRAATPPLRSRRATGADLLATFNRAFDPTMQQAREDTRSQRSFETAQLLAVTQQLDVLRTENNSLRDEVNDLKRELDRMEFQLQFARVTNGGGGFDNDRGRLKRRRRSHRDLSRDCSGLQRVRGKIRCEETFPEGGGTTYWVTDASSDASDFDYRCKKKTRVDTPLPFNNSATHTPVAAHYTSMPGPSRRSPEPTGSTSLTGEGVELTFTPHRSSGDAVKFVLTPKV</sequence>
<dbReference type="PANTHER" id="PTHR34409:SF1">
    <property type="entry name" value="MYB-LIKE DOMAIN-CONTAINING PROTEIN"/>
    <property type="match status" value="1"/>
</dbReference>
<feature type="compositionally biased region" description="Acidic residues" evidence="2">
    <location>
        <begin position="63"/>
        <end position="72"/>
    </location>
</feature>
<protein>
    <recommendedName>
        <fullName evidence="3">DUF6818 domain-containing protein</fullName>
    </recommendedName>
</protein>
<dbReference type="InterPro" id="IPR049203">
    <property type="entry name" value="DUF6818"/>
</dbReference>
<accession>A0AAD6Y7J1</accession>
<keyword evidence="5" id="KW-1185">Reference proteome</keyword>
<dbReference type="Proteomes" id="UP001219525">
    <property type="component" value="Unassembled WGS sequence"/>
</dbReference>
<feature type="non-terminal residue" evidence="4">
    <location>
        <position position="1"/>
    </location>
</feature>
<evidence type="ECO:0000256" key="1">
    <source>
        <dbReference type="SAM" id="Coils"/>
    </source>
</evidence>
<evidence type="ECO:0000313" key="4">
    <source>
        <dbReference type="EMBL" id="KAJ7194856.1"/>
    </source>
</evidence>
<dbReference type="AlphaFoldDB" id="A0AAD6Y7J1"/>
<feature type="domain" description="DUF6818" evidence="3">
    <location>
        <begin position="105"/>
        <end position="182"/>
    </location>
</feature>
<dbReference type="PANTHER" id="PTHR34409">
    <property type="entry name" value="SET DOMAIN-CONTAINING PROTEIN"/>
    <property type="match status" value="1"/>
</dbReference>
<dbReference type="Pfam" id="PF20681">
    <property type="entry name" value="DUF6818"/>
    <property type="match status" value="1"/>
</dbReference>
<comment type="caution">
    <text evidence="4">The sequence shown here is derived from an EMBL/GenBank/DDBJ whole genome shotgun (WGS) entry which is preliminary data.</text>
</comment>
<feature type="region of interest" description="Disordered" evidence="2">
    <location>
        <begin position="1"/>
        <end position="93"/>
    </location>
</feature>
<name>A0AAD6Y7J1_9AGAR</name>
<evidence type="ECO:0000313" key="5">
    <source>
        <dbReference type="Proteomes" id="UP001219525"/>
    </source>
</evidence>
<feature type="coiled-coil region" evidence="1">
    <location>
        <begin position="249"/>
        <end position="290"/>
    </location>
</feature>
<reference evidence="4" key="1">
    <citation type="submission" date="2023-03" db="EMBL/GenBank/DDBJ databases">
        <title>Massive genome expansion in bonnet fungi (Mycena s.s.) driven by repeated elements and novel gene families across ecological guilds.</title>
        <authorList>
            <consortium name="Lawrence Berkeley National Laboratory"/>
            <person name="Harder C.B."/>
            <person name="Miyauchi S."/>
            <person name="Viragh M."/>
            <person name="Kuo A."/>
            <person name="Thoen E."/>
            <person name="Andreopoulos B."/>
            <person name="Lu D."/>
            <person name="Skrede I."/>
            <person name="Drula E."/>
            <person name="Henrissat B."/>
            <person name="Morin E."/>
            <person name="Kohler A."/>
            <person name="Barry K."/>
            <person name="LaButti K."/>
            <person name="Morin E."/>
            <person name="Salamov A."/>
            <person name="Lipzen A."/>
            <person name="Mereny Z."/>
            <person name="Hegedus B."/>
            <person name="Baldrian P."/>
            <person name="Stursova M."/>
            <person name="Weitz H."/>
            <person name="Taylor A."/>
            <person name="Grigoriev I.V."/>
            <person name="Nagy L.G."/>
            <person name="Martin F."/>
            <person name="Kauserud H."/>
        </authorList>
    </citation>
    <scope>NUCLEOTIDE SEQUENCE</scope>
    <source>
        <strain evidence="4">9144</strain>
    </source>
</reference>
<evidence type="ECO:0000256" key="2">
    <source>
        <dbReference type="SAM" id="MobiDB-lite"/>
    </source>
</evidence>
<keyword evidence="1" id="KW-0175">Coiled coil</keyword>
<feature type="compositionally biased region" description="Basic residues" evidence="2">
    <location>
        <begin position="42"/>
        <end position="54"/>
    </location>
</feature>
<feature type="region of interest" description="Disordered" evidence="2">
    <location>
        <begin position="368"/>
        <end position="412"/>
    </location>
</feature>
<proteinExistence type="predicted"/>